<evidence type="ECO:0000313" key="2">
    <source>
        <dbReference type="EMBL" id="BDY31938.1"/>
    </source>
</evidence>
<proteinExistence type="predicted"/>
<reference evidence="2" key="1">
    <citation type="submission" date="2023-03" db="EMBL/GenBank/DDBJ databases">
        <title>Draft genome sequence of a Mycolicibacterium mageritense strain H4_3_1 isolated from a hybrid biological-inorganic system reactor.</title>
        <authorList>
            <person name="Feng X."/>
            <person name="Kazama D."/>
            <person name="Sato K."/>
            <person name="Kobayashi H."/>
        </authorList>
    </citation>
    <scope>NUCLEOTIDE SEQUENCE</scope>
    <source>
        <strain evidence="2">H4_3_1</strain>
    </source>
</reference>
<dbReference type="CDD" id="cd07043">
    <property type="entry name" value="STAS_anti-anti-sigma_factors"/>
    <property type="match status" value="1"/>
</dbReference>
<dbReference type="Gene3D" id="3.30.750.24">
    <property type="entry name" value="STAS domain"/>
    <property type="match status" value="1"/>
</dbReference>
<dbReference type="InterPro" id="IPR002645">
    <property type="entry name" value="STAS_dom"/>
</dbReference>
<dbReference type="PROSITE" id="PS50801">
    <property type="entry name" value="STAS"/>
    <property type="match status" value="1"/>
</dbReference>
<dbReference type="Pfam" id="PF01740">
    <property type="entry name" value="STAS"/>
    <property type="match status" value="1"/>
</dbReference>
<feature type="domain" description="STAS" evidence="1">
    <location>
        <begin position="8"/>
        <end position="103"/>
    </location>
</feature>
<dbReference type="EMBL" id="AP027452">
    <property type="protein sequence ID" value="BDY31938.1"/>
    <property type="molecule type" value="Genomic_DNA"/>
</dbReference>
<protein>
    <recommendedName>
        <fullName evidence="1">STAS domain-containing protein</fullName>
    </recommendedName>
</protein>
<evidence type="ECO:0000259" key="1">
    <source>
        <dbReference type="PROSITE" id="PS50801"/>
    </source>
</evidence>
<dbReference type="SUPFAM" id="SSF52091">
    <property type="entry name" value="SpoIIaa-like"/>
    <property type="match status" value="1"/>
</dbReference>
<organism evidence="2 3">
    <name type="scientific">Mycolicibacterium mageritense</name>
    <name type="common">Mycobacterium mageritense</name>
    <dbReference type="NCBI Taxonomy" id="53462"/>
    <lineage>
        <taxon>Bacteria</taxon>
        <taxon>Bacillati</taxon>
        <taxon>Actinomycetota</taxon>
        <taxon>Actinomycetes</taxon>
        <taxon>Mycobacteriales</taxon>
        <taxon>Mycobacteriaceae</taxon>
        <taxon>Mycolicibacterium</taxon>
    </lineage>
</organism>
<sequence>MHWGRTGVLVSVAGRINAANADRFISRVHCAACGDWLVVDVTALESIDNSGISALDAINIRCERIGVRWALVAGDVVQHAVRHCGLNTVVPISASLTEALVSVQGHPSRQ</sequence>
<gene>
    <name evidence="2" type="ORF">hbim_05896</name>
</gene>
<dbReference type="InterPro" id="IPR036513">
    <property type="entry name" value="STAS_dom_sf"/>
</dbReference>
<accession>A0AAI8TVW1</accession>
<name>A0AAI8TVW1_MYCME</name>
<dbReference type="Proteomes" id="UP001241092">
    <property type="component" value="Chromosome"/>
</dbReference>
<evidence type="ECO:0000313" key="3">
    <source>
        <dbReference type="Proteomes" id="UP001241092"/>
    </source>
</evidence>
<dbReference type="AlphaFoldDB" id="A0AAI8TVW1"/>